<dbReference type="AlphaFoldDB" id="J3NGU2"/>
<evidence type="ECO:0000313" key="2">
    <source>
        <dbReference type="EMBL" id="EJT80482.1"/>
    </source>
</evidence>
<organism evidence="2">
    <name type="scientific">Gaeumannomyces tritici (strain R3-111a-1)</name>
    <name type="common">Wheat and barley take-all root rot fungus</name>
    <name type="synonym">Gaeumannomyces graminis var. tritici</name>
    <dbReference type="NCBI Taxonomy" id="644352"/>
    <lineage>
        <taxon>Eukaryota</taxon>
        <taxon>Fungi</taxon>
        <taxon>Dikarya</taxon>
        <taxon>Ascomycota</taxon>
        <taxon>Pezizomycotina</taxon>
        <taxon>Sordariomycetes</taxon>
        <taxon>Sordariomycetidae</taxon>
        <taxon>Magnaporthales</taxon>
        <taxon>Magnaporthaceae</taxon>
        <taxon>Gaeumannomyces</taxon>
    </lineage>
</organism>
<dbReference type="VEuPathDB" id="FungiDB:GGTG_00481"/>
<reference evidence="3" key="5">
    <citation type="submission" date="2018-04" db="UniProtKB">
        <authorList>
            <consortium name="EnsemblFungi"/>
        </authorList>
    </citation>
    <scope>IDENTIFICATION</scope>
    <source>
        <strain evidence="3">R3-111a-1</strain>
    </source>
</reference>
<reference evidence="3" key="4">
    <citation type="journal article" date="2015" name="G3 (Bethesda)">
        <title>Genome sequences of three phytopathogenic species of the Magnaporthaceae family of fungi.</title>
        <authorList>
            <person name="Okagaki L.H."/>
            <person name="Nunes C.C."/>
            <person name="Sailsbery J."/>
            <person name="Clay B."/>
            <person name="Brown D."/>
            <person name="John T."/>
            <person name="Oh Y."/>
            <person name="Young N."/>
            <person name="Fitzgerald M."/>
            <person name="Haas B.J."/>
            <person name="Zeng Q."/>
            <person name="Young S."/>
            <person name="Adiconis X."/>
            <person name="Fan L."/>
            <person name="Levin J.Z."/>
            <person name="Mitchell T.K."/>
            <person name="Okubara P.A."/>
            <person name="Farman M.L."/>
            <person name="Kohn L.M."/>
            <person name="Birren B."/>
            <person name="Ma L.-J."/>
            <person name="Dean R.A."/>
        </authorList>
    </citation>
    <scope>NUCLEOTIDE SEQUENCE</scope>
    <source>
        <strain evidence="3">R3-111a-1</strain>
    </source>
</reference>
<dbReference type="EMBL" id="GL385395">
    <property type="protein sequence ID" value="EJT80482.1"/>
    <property type="molecule type" value="Genomic_DNA"/>
</dbReference>
<reference evidence="4" key="1">
    <citation type="submission" date="2010-07" db="EMBL/GenBank/DDBJ databases">
        <title>The genome sequence of Gaeumannomyces graminis var. tritici strain R3-111a-1.</title>
        <authorList>
            <consortium name="The Broad Institute Genome Sequencing Platform"/>
            <person name="Ma L.-J."/>
            <person name="Dead R."/>
            <person name="Young S."/>
            <person name="Zeng Q."/>
            <person name="Koehrsen M."/>
            <person name="Alvarado L."/>
            <person name="Berlin A."/>
            <person name="Chapman S.B."/>
            <person name="Chen Z."/>
            <person name="Freedman E."/>
            <person name="Gellesch M."/>
            <person name="Goldberg J."/>
            <person name="Griggs A."/>
            <person name="Gujja S."/>
            <person name="Heilman E.R."/>
            <person name="Heiman D."/>
            <person name="Hepburn T."/>
            <person name="Howarth C."/>
            <person name="Jen D."/>
            <person name="Larson L."/>
            <person name="Mehta T."/>
            <person name="Neiman D."/>
            <person name="Pearson M."/>
            <person name="Roberts A."/>
            <person name="Saif S."/>
            <person name="Shea T."/>
            <person name="Shenoy N."/>
            <person name="Sisk P."/>
            <person name="Stolte C."/>
            <person name="Sykes S."/>
            <person name="Walk T."/>
            <person name="White J."/>
            <person name="Yandava C."/>
            <person name="Haas B."/>
            <person name="Nusbaum C."/>
            <person name="Birren B."/>
        </authorList>
    </citation>
    <scope>NUCLEOTIDE SEQUENCE [LARGE SCALE GENOMIC DNA]</scope>
    <source>
        <strain evidence="4">R3-111a-1</strain>
    </source>
</reference>
<dbReference type="HOGENOM" id="CLU_2263937_0_0_1"/>
<feature type="region of interest" description="Disordered" evidence="1">
    <location>
        <begin position="1"/>
        <end position="69"/>
    </location>
</feature>
<evidence type="ECO:0000313" key="3">
    <source>
        <dbReference type="EnsemblFungi" id="EJT80482"/>
    </source>
</evidence>
<name>J3NGU2_GAET3</name>
<feature type="compositionally biased region" description="Basic and acidic residues" evidence="1">
    <location>
        <begin position="29"/>
        <end position="38"/>
    </location>
</feature>
<protein>
    <submittedName>
        <fullName evidence="2 3">Uncharacterized protein</fullName>
    </submittedName>
</protein>
<keyword evidence="4" id="KW-1185">Reference proteome</keyword>
<accession>J3NGU2</accession>
<evidence type="ECO:0000256" key="1">
    <source>
        <dbReference type="SAM" id="MobiDB-lite"/>
    </source>
</evidence>
<dbReference type="Proteomes" id="UP000006039">
    <property type="component" value="Unassembled WGS sequence"/>
</dbReference>
<gene>
    <name evidence="3" type="primary">20340939</name>
    <name evidence="2" type="ORF">GGTG_00481</name>
</gene>
<sequence>MANTQAEQPRSRTRPPPRVALTVEPPVAGRKERTKPQRDLMGWLEPFRDETHSGGITKGPSRPSSGSDMTFWRRPFFSDAIHGTAELCASVPMAACRTNRKRA</sequence>
<dbReference type="GeneID" id="20340939"/>
<dbReference type="EnsemblFungi" id="EJT80482">
    <property type="protein sequence ID" value="EJT80482"/>
    <property type="gene ID" value="GGTG_00481"/>
</dbReference>
<reference evidence="2" key="3">
    <citation type="submission" date="2010-09" db="EMBL/GenBank/DDBJ databases">
        <title>Annotation of Gaeumannomyces graminis var. tritici R3-111a-1.</title>
        <authorList>
            <consortium name="The Broad Institute Genome Sequencing Platform"/>
            <person name="Ma L.-J."/>
            <person name="Dead R."/>
            <person name="Young S.K."/>
            <person name="Zeng Q."/>
            <person name="Gargeya S."/>
            <person name="Fitzgerald M."/>
            <person name="Haas B."/>
            <person name="Abouelleil A."/>
            <person name="Alvarado L."/>
            <person name="Arachchi H.M."/>
            <person name="Berlin A."/>
            <person name="Brown A."/>
            <person name="Chapman S.B."/>
            <person name="Chen Z."/>
            <person name="Dunbar C."/>
            <person name="Freedman E."/>
            <person name="Gearin G."/>
            <person name="Gellesch M."/>
            <person name="Goldberg J."/>
            <person name="Griggs A."/>
            <person name="Gujja S."/>
            <person name="Heiman D."/>
            <person name="Howarth C."/>
            <person name="Larson L."/>
            <person name="Lui A."/>
            <person name="MacDonald P.J.P."/>
            <person name="Mehta T."/>
            <person name="Montmayeur A."/>
            <person name="Murphy C."/>
            <person name="Neiman D."/>
            <person name="Pearson M."/>
            <person name="Priest M."/>
            <person name="Roberts A."/>
            <person name="Saif S."/>
            <person name="Shea T."/>
            <person name="Shenoy N."/>
            <person name="Sisk P."/>
            <person name="Stolte C."/>
            <person name="Sykes S."/>
            <person name="Yandava C."/>
            <person name="Wortman J."/>
            <person name="Nusbaum C."/>
            <person name="Birren B."/>
        </authorList>
    </citation>
    <scope>NUCLEOTIDE SEQUENCE</scope>
    <source>
        <strain evidence="2">R3-111a-1</strain>
    </source>
</reference>
<proteinExistence type="predicted"/>
<dbReference type="RefSeq" id="XP_009216491.1">
    <property type="nucleotide sequence ID" value="XM_009218227.1"/>
</dbReference>
<reference evidence="2" key="2">
    <citation type="submission" date="2010-07" db="EMBL/GenBank/DDBJ databases">
        <authorList>
            <consortium name="The Broad Institute Genome Sequencing Platform"/>
            <consortium name="Broad Institute Genome Sequencing Center for Infectious Disease"/>
            <person name="Ma L.-J."/>
            <person name="Dead R."/>
            <person name="Young S."/>
            <person name="Zeng Q."/>
            <person name="Koehrsen M."/>
            <person name="Alvarado L."/>
            <person name="Berlin A."/>
            <person name="Chapman S.B."/>
            <person name="Chen Z."/>
            <person name="Freedman E."/>
            <person name="Gellesch M."/>
            <person name="Goldberg J."/>
            <person name="Griggs A."/>
            <person name="Gujja S."/>
            <person name="Heilman E.R."/>
            <person name="Heiman D."/>
            <person name="Hepburn T."/>
            <person name="Howarth C."/>
            <person name="Jen D."/>
            <person name="Larson L."/>
            <person name="Mehta T."/>
            <person name="Neiman D."/>
            <person name="Pearson M."/>
            <person name="Roberts A."/>
            <person name="Saif S."/>
            <person name="Shea T."/>
            <person name="Shenoy N."/>
            <person name="Sisk P."/>
            <person name="Stolte C."/>
            <person name="Sykes S."/>
            <person name="Walk T."/>
            <person name="White J."/>
            <person name="Yandava C."/>
            <person name="Haas B."/>
            <person name="Nusbaum C."/>
            <person name="Birren B."/>
        </authorList>
    </citation>
    <scope>NUCLEOTIDE SEQUENCE</scope>
    <source>
        <strain evidence="2">R3-111a-1</strain>
    </source>
</reference>
<evidence type="ECO:0000313" key="4">
    <source>
        <dbReference type="Proteomes" id="UP000006039"/>
    </source>
</evidence>